<reference evidence="1" key="1">
    <citation type="submission" date="2022-07" db="EMBL/GenBank/DDBJ databases">
        <authorList>
            <person name="Trinca V."/>
            <person name="Uliana J.V.C."/>
            <person name="Torres T.T."/>
            <person name="Ward R.J."/>
            <person name="Monesi N."/>
        </authorList>
    </citation>
    <scope>NUCLEOTIDE SEQUENCE</scope>
    <source>
        <strain evidence="1">HSMRA1968</strain>
        <tissue evidence="1">Whole embryos</tissue>
    </source>
</reference>
<comment type="caution">
    <text evidence="1">The sequence shown here is derived from an EMBL/GenBank/DDBJ whole genome shotgun (WGS) entry which is preliminary data.</text>
</comment>
<name>A0A9Q0MTS5_9DIPT</name>
<protein>
    <submittedName>
        <fullName evidence="1">Uncharacterized protein</fullName>
    </submittedName>
</protein>
<evidence type="ECO:0000313" key="1">
    <source>
        <dbReference type="EMBL" id="KAJ6637867.1"/>
    </source>
</evidence>
<organism evidence="1 2">
    <name type="scientific">Pseudolycoriella hygida</name>
    <dbReference type="NCBI Taxonomy" id="35572"/>
    <lineage>
        <taxon>Eukaryota</taxon>
        <taxon>Metazoa</taxon>
        <taxon>Ecdysozoa</taxon>
        <taxon>Arthropoda</taxon>
        <taxon>Hexapoda</taxon>
        <taxon>Insecta</taxon>
        <taxon>Pterygota</taxon>
        <taxon>Neoptera</taxon>
        <taxon>Endopterygota</taxon>
        <taxon>Diptera</taxon>
        <taxon>Nematocera</taxon>
        <taxon>Sciaroidea</taxon>
        <taxon>Sciaridae</taxon>
        <taxon>Pseudolycoriella</taxon>
    </lineage>
</organism>
<keyword evidence="2" id="KW-1185">Reference proteome</keyword>
<dbReference type="AlphaFoldDB" id="A0A9Q0MTS5"/>
<dbReference type="EMBL" id="WJQU01000003">
    <property type="protein sequence ID" value="KAJ6637867.1"/>
    <property type="molecule type" value="Genomic_DNA"/>
</dbReference>
<sequence length="85" mass="9705">MLEERKKKTFNNKEKGEVTGCVRHTANFPLHTHVKSNNLRNYDMHASLRIADCGKRKGISLRVERGVEGEEGLGKVLERGLTNDW</sequence>
<gene>
    <name evidence="1" type="ORF">Bhyg_10598</name>
</gene>
<proteinExistence type="predicted"/>
<accession>A0A9Q0MTS5</accession>
<evidence type="ECO:0000313" key="2">
    <source>
        <dbReference type="Proteomes" id="UP001151699"/>
    </source>
</evidence>
<dbReference type="Proteomes" id="UP001151699">
    <property type="component" value="Chromosome X"/>
</dbReference>